<dbReference type="EMBL" id="CP093428">
    <property type="protein sequence ID" value="WGK88056.1"/>
    <property type="molecule type" value="Genomic_DNA"/>
</dbReference>
<gene>
    <name evidence="3" type="ORF">MOQ58_16045</name>
</gene>
<dbReference type="InterPro" id="IPR031893">
    <property type="entry name" value="Phage_tail_APC"/>
</dbReference>
<keyword evidence="4" id="KW-1185">Reference proteome</keyword>
<feature type="domain" description="Phage tail assembly chaperone-like" evidence="2">
    <location>
        <begin position="117"/>
        <end position="174"/>
    </location>
</feature>
<feature type="region of interest" description="Disordered" evidence="1">
    <location>
        <begin position="162"/>
        <end position="182"/>
    </location>
</feature>
<evidence type="ECO:0000313" key="3">
    <source>
        <dbReference type="EMBL" id="WGK88056.1"/>
    </source>
</evidence>
<evidence type="ECO:0000259" key="2">
    <source>
        <dbReference type="Pfam" id="PF16778"/>
    </source>
</evidence>
<evidence type="ECO:0000256" key="1">
    <source>
        <dbReference type="SAM" id="MobiDB-lite"/>
    </source>
</evidence>
<protein>
    <submittedName>
        <fullName evidence="3">Phage tail assembly chaperone</fullName>
    </submittedName>
</protein>
<dbReference type="Gene3D" id="6.10.140.1310">
    <property type="match status" value="1"/>
</dbReference>
<proteinExistence type="predicted"/>
<dbReference type="Pfam" id="PF16778">
    <property type="entry name" value="Phage_tail_APC"/>
    <property type="match status" value="1"/>
</dbReference>
<dbReference type="RefSeq" id="WP_280161322.1">
    <property type="nucleotide sequence ID" value="NZ_CP093428.1"/>
</dbReference>
<evidence type="ECO:0000313" key="4">
    <source>
        <dbReference type="Proteomes" id="UP001243713"/>
    </source>
</evidence>
<accession>A0ABY8MLI1</accession>
<reference evidence="3 4" key="1">
    <citation type="submission" date="2022-03" db="EMBL/GenBank/DDBJ databases">
        <title>Plant growth promoting endophytes with ACC deaminase activity.</title>
        <authorList>
            <person name="Charles T."/>
            <person name="Van Dyk A."/>
            <person name="Cheng J."/>
            <person name="Heil J."/>
        </authorList>
    </citation>
    <scope>NUCLEOTIDE SEQUENCE [LARGE SCALE GENOMIC DNA]</scope>
    <source>
        <strain evidence="3 4">8R6</strain>
    </source>
</reference>
<sequence>MKVIYVVGVAGVLSGPEVLKEIPGIGYQKPENAVELPAVLEVPAEGFAWALVSGKAVQVPDHRGIVYRTEDGSAQEHFEVGSLPAGLTWKPWPGLFHVWGGDDWVLDTTAQLEATKATERVWRNAQIAATDYLVFPDYPISSAQRAELYAYRQQLRDWPAAGPFPGLSDRPSAPGWIADLPT</sequence>
<dbReference type="Proteomes" id="UP001243713">
    <property type="component" value="Chromosome"/>
</dbReference>
<organism evidence="3 4">
    <name type="scientific">Pseudomonas migulae</name>
    <dbReference type="NCBI Taxonomy" id="78543"/>
    <lineage>
        <taxon>Bacteria</taxon>
        <taxon>Pseudomonadati</taxon>
        <taxon>Pseudomonadota</taxon>
        <taxon>Gammaproteobacteria</taxon>
        <taxon>Pseudomonadales</taxon>
        <taxon>Pseudomonadaceae</taxon>
        <taxon>Pseudomonas</taxon>
    </lineage>
</organism>
<name>A0ABY8MLI1_9PSED</name>